<dbReference type="InterPro" id="IPR002182">
    <property type="entry name" value="NB-ARC"/>
</dbReference>
<dbReference type="InterPro" id="IPR044974">
    <property type="entry name" value="Disease_R_plants"/>
</dbReference>
<dbReference type="PANTHER" id="PTHR11017">
    <property type="entry name" value="LEUCINE-RICH REPEAT-CONTAINING PROTEIN"/>
    <property type="match status" value="1"/>
</dbReference>
<protein>
    <submittedName>
        <fullName evidence="5">Disease resistance protein L6-like</fullName>
    </submittedName>
</protein>
<dbReference type="GeneID" id="125314809"/>
<dbReference type="Gene3D" id="3.40.50.10140">
    <property type="entry name" value="Toll/interleukin-1 receptor homology (TIR) domain"/>
    <property type="match status" value="1"/>
</dbReference>
<dbReference type="SMART" id="SM00255">
    <property type="entry name" value="TIR"/>
    <property type="match status" value="1"/>
</dbReference>
<dbReference type="Gene3D" id="3.80.10.10">
    <property type="entry name" value="Ribonuclease Inhibitor"/>
    <property type="match status" value="2"/>
</dbReference>
<dbReference type="InterPro" id="IPR027417">
    <property type="entry name" value="P-loop_NTPase"/>
</dbReference>
<dbReference type="InterPro" id="IPR035897">
    <property type="entry name" value="Toll_tir_struct_dom_sf"/>
</dbReference>
<dbReference type="Gene3D" id="3.40.50.300">
    <property type="entry name" value="P-loop containing nucleotide triphosphate hydrolases"/>
    <property type="match status" value="1"/>
</dbReference>
<evidence type="ECO:0000256" key="1">
    <source>
        <dbReference type="ARBA" id="ARBA00022614"/>
    </source>
</evidence>
<evidence type="ECO:0000313" key="5">
    <source>
        <dbReference type="RefSeq" id="XP_048133973.1"/>
    </source>
</evidence>
<dbReference type="InterPro" id="IPR032675">
    <property type="entry name" value="LRR_dom_sf"/>
</dbReference>
<dbReference type="PANTHER" id="PTHR11017:SF570">
    <property type="entry name" value="DISEASE RESISTANCE PROTEIN (TIR-NBS CLASS)-RELATED"/>
    <property type="match status" value="1"/>
</dbReference>
<keyword evidence="2" id="KW-0677">Repeat</keyword>
<gene>
    <name evidence="5" type="primary">LOC125314809</name>
</gene>
<dbReference type="SUPFAM" id="SSF52058">
    <property type="entry name" value="L domain-like"/>
    <property type="match status" value="2"/>
</dbReference>
<accession>A0ABM3HBI9</accession>
<dbReference type="Gene3D" id="1.10.8.430">
    <property type="entry name" value="Helical domain of apoptotic protease-activating factors"/>
    <property type="match status" value="1"/>
</dbReference>
<dbReference type="InterPro" id="IPR058192">
    <property type="entry name" value="WHD_ROQ1-like"/>
</dbReference>
<dbReference type="InterPro" id="IPR000157">
    <property type="entry name" value="TIR_dom"/>
</dbReference>
<dbReference type="SUPFAM" id="SSF52540">
    <property type="entry name" value="P-loop containing nucleoside triphosphate hydrolases"/>
    <property type="match status" value="1"/>
</dbReference>
<organism evidence="4 5">
    <name type="scientific">Rhodamnia argentea</name>
    <dbReference type="NCBI Taxonomy" id="178133"/>
    <lineage>
        <taxon>Eukaryota</taxon>
        <taxon>Viridiplantae</taxon>
        <taxon>Streptophyta</taxon>
        <taxon>Embryophyta</taxon>
        <taxon>Tracheophyta</taxon>
        <taxon>Spermatophyta</taxon>
        <taxon>Magnoliopsida</taxon>
        <taxon>eudicotyledons</taxon>
        <taxon>Gunneridae</taxon>
        <taxon>Pentapetalae</taxon>
        <taxon>rosids</taxon>
        <taxon>malvids</taxon>
        <taxon>Myrtales</taxon>
        <taxon>Myrtaceae</taxon>
        <taxon>Myrtoideae</taxon>
        <taxon>Myrteae</taxon>
        <taxon>Australasian group</taxon>
        <taxon>Rhodamnia</taxon>
    </lineage>
</organism>
<dbReference type="PRINTS" id="PR00364">
    <property type="entry name" value="DISEASERSIST"/>
</dbReference>
<evidence type="ECO:0000313" key="4">
    <source>
        <dbReference type="Proteomes" id="UP000827889"/>
    </source>
</evidence>
<evidence type="ECO:0000259" key="3">
    <source>
        <dbReference type="PROSITE" id="PS50104"/>
    </source>
</evidence>
<dbReference type="Proteomes" id="UP000827889">
    <property type="component" value="Chromosome 4"/>
</dbReference>
<dbReference type="Pfam" id="PF23282">
    <property type="entry name" value="WHD_ROQ1"/>
    <property type="match status" value="1"/>
</dbReference>
<dbReference type="Pfam" id="PF01582">
    <property type="entry name" value="TIR"/>
    <property type="match status" value="1"/>
</dbReference>
<feature type="domain" description="TIR" evidence="3">
    <location>
        <begin position="18"/>
        <end position="184"/>
    </location>
</feature>
<dbReference type="InterPro" id="IPR042197">
    <property type="entry name" value="Apaf_helical"/>
</dbReference>
<dbReference type="Pfam" id="PF00931">
    <property type="entry name" value="NB-ARC"/>
    <property type="match status" value="1"/>
</dbReference>
<name>A0ABM3HBI9_9MYRT</name>
<sequence>MASSEAGTSSDVEQAIGDEYQVFLSFRGPDTRYGFTDFLYHGLVDAGVRVFRDEDELHVGEVIGGNLLRAINNSTIYIPIFSQTYAFSKCCLRELTHIVDNVSRSNGRKSILSIFFNVEPEDVKLKTSLYAGAFSEHENKFPEEVEKWRKALAEVDEIKGWNVKRDQSQATIVKLVVAKVLEKLELKQKSVTEHLVGHDDRVKHLTELLDVDHPDVRLIGIYGMGGIGKTTIAKVVFNELSSHFGKCCSFLENVRESMSTKDGIVQLQKKLLSDIVSSACAEGVKDSDQGMRRIGEMLRNKKVLVVLDDTDNKEHIEGLIGNGSLRSGSRIIITTRNTTILDVSEFKDKMIPYEMLKMDDALAHQLFCQHAFGKDFPLDDYQGLTREIVSTTGGLPLAIKVIGSVLYQRNKAFWKETLVRLRNVPEEEILKKLKISYDDLDVFQKQIFLDIACFFVNESKADAIYMWTNCQFYPERGIEVLTRKCLIKTLDNDKLWMHDQLIDMGREIVRQEGPSDLGKRSRLWSAKEALEMIRTKERKGEVRVLEISGLDGSIEITNEDFERLPNLRFLKLCYGDFVGDFAKCRSKLRWISWYPALQDFRAVNFYLDHVVVFKLHWSRFTDDSKAWDLIKEARNLKVLSLERCDDITTIPNLSKCLGLERLTLAYCSQLERIESFIGDLRSLIKLEIKGCRSLIDLPEEMGALVKLELFSLSGCSRLRELPRSLGNLTSLIELDLTDTRIRELPSSIGKFISLRILRVPIGPFYYGGKADFRFPSGISTLVNLEELDLSRREGMKGEIPIGIGELSSLRILNLQFTSICGIPRTINRLHRLQTPNLGLCHQIQKLPELPTNLTSLCLESRSLISVPNLSNLTNLVELRLSDDSSSNLVPGCNLRWIGRLSRLKRLELNQAKVPAPPELVSLSHPEKLVLEHLDFEPLMQLPFSHRGLRNLSILKFCGLNMEEIALVGLPRLEEFTIKCCSLRRLSISSELKKLQQVSVLGCNELDEIQFLGLPRSSEYPRVHKCESLTGISGLSYLKNPERPKIYCCNVLTDVQGLNELVSPKSLEVTGCASLRRLIDASCTKIPDDCKVLIRACGAFVPHSVGMMHLKRYRVVILSNKVKPRLHQCAVDFCLIPSS</sequence>
<proteinExistence type="predicted"/>
<dbReference type="RefSeq" id="XP_048133973.1">
    <property type="nucleotide sequence ID" value="XM_048278016.1"/>
</dbReference>
<keyword evidence="4" id="KW-1185">Reference proteome</keyword>
<dbReference type="SUPFAM" id="SSF52200">
    <property type="entry name" value="Toll/Interleukin receptor TIR domain"/>
    <property type="match status" value="1"/>
</dbReference>
<reference evidence="5" key="1">
    <citation type="submission" date="2025-08" db="UniProtKB">
        <authorList>
            <consortium name="RefSeq"/>
        </authorList>
    </citation>
    <scope>IDENTIFICATION</scope>
    <source>
        <tissue evidence="5">Leaf</tissue>
    </source>
</reference>
<evidence type="ECO:0000256" key="2">
    <source>
        <dbReference type="ARBA" id="ARBA00022737"/>
    </source>
</evidence>
<keyword evidence="1" id="KW-0433">Leucine-rich repeat</keyword>
<dbReference type="PROSITE" id="PS50104">
    <property type="entry name" value="TIR"/>
    <property type="match status" value="1"/>
</dbReference>